<dbReference type="OrthoDB" id="1409865at2"/>
<evidence type="ECO:0000313" key="2">
    <source>
        <dbReference type="Proteomes" id="UP000278609"/>
    </source>
</evidence>
<comment type="caution">
    <text evidence="1">The sequence shown here is derived from an EMBL/GenBank/DDBJ whole genome shotgun (WGS) entry which is preliminary data.</text>
</comment>
<sequence>MCFKKLLLLPALITGVCLFSSCEKEKIDESVTLSIQATSQENVIDYTEFTLQLKELRTMKSVKKKLTDKGACELTLNKGTYTISIEWKNGNASFFGTMENYSVTKSETLNIPLTRTISQPTGIIFKEIFFNGETNSGKMMHPDQYFVLYNNGDATVYADGITFAVSLHANWSEADVFTELLPGEVVAAQFYSIPGNGLQYPLKPGDSLVIARTAINHHESYENAVDLSGADFEVYEPDMPAQFGTDVDNPDVPNLIAHFSIWGIFNMHPRGPLAPFIFKPETDMKTFMEKNKFSFKNKKGETQYTYKVPAGLIIDGIETGNEGAVKVKSLPSSVDKGYITVTGCHRQESIRRKVGANHKLIDTNNSSEDCVRVKGQTPHPKKGAKTKSGAVRSVVNGMSYDKEFPGGIQEFAGSSWNVLH</sequence>
<protein>
    <submittedName>
        <fullName evidence="1">DUF4876 domain-containing protein</fullName>
    </submittedName>
</protein>
<dbReference type="InterPro" id="IPR032627">
    <property type="entry name" value="DUF4876"/>
</dbReference>
<gene>
    <name evidence="1" type="ORF">EII40_04015</name>
</gene>
<reference evidence="1 2" key="1">
    <citation type="submission" date="2018-11" db="EMBL/GenBank/DDBJ databases">
        <title>Genomes From Bacteria Associated with the Canine Oral Cavity: a Test Case for Automated Genome-Based Taxonomic Assignment.</title>
        <authorList>
            <person name="Coil D.A."/>
            <person name="Jospin G."/>
            <person name="Darling A.E."/>
            <person name="Wallis C."/>
            <person name="Davis I.J."/>
            <person name="Harris S."/>
            <person name="Eisen J.A."/>
            <person name="Holcombe L.J."/>
            <person name="O'Flynn C."/>
        </authorList>
    </citation>
    <scope>NUCLEOTIDE SEQUENCE [LARGE SCALE GENOMIC DNA]</scope>
    <source>
        <strain evidence="1 2">OH2617_COT-023</strain>
    </source>
</reference>
<dbReference type="PROSITE" id="PS51257">
    <property type="entry name" value="PROKAR_LIPOPROTEIN"/>
    <property type="match status" value="1"/>
</dbReference>
<dbReference type="Pfam" id="PF16215">
    <property type="entry name" value="DUF4876"/>
    <property type="match status" value="1"/>
</dbReference>
<dbReference type="Proteomes" id="UP000278609">
    <property type="component" value="Unassembled WGS sequence"/>
</dbReference>
<name>A0A3P1XWI4_TANFO</name>
<dbReference type="AlphaFoldDB" id="A0A3P1XWI4"/>
<evidence type="ECO:0000313" key="1">
    <source>
        <dbReference type="EMBL" id="RRD62328.1"/>
    </source>
</evidence>
<dbReference type="EMBL" id="RQYS01000013">
    <property type="protein sequence ID" value="RRD62328.1"/>
    <property type="molecule type" value="Genomic_DNA"/>
</dbReference>
<organism evidence="1 2">
    <name type="scientific">Tannerella forsythia</name>
    <name type="common">Bacteroides forsythus</name>
    <dbReference type="NCBI Taxonomy" id="28112"/>
    <lineage>
        <taxon>Bacteria</taxon>
        <taxon>Pseudomonadati</taxon>
        <taxon>Bacteroidota</taxon>
        <taxon>Bacteroidia</taxon>
        <taxon>Bacteroidales</taxon>
        <taxon>Tannerellaceae</taxon>
        <taxon>Tannerella</taxon>
    </lineage>
</organism>
<accession>A0A3P1XWI4</accession>
<proteinExistence type="predicted"/>